<dbReference type="InterPro" id="IPR006153">
    <property type="entry name" value="Cation/H_exchanger_TM"/>
</dbReference>
<keyword evidence="9" id="KW-0050">Antiport</keyword>
<dbReference type="Pfam" id="PF00999">
    <property type="entry name" value="Na_H_Exchanger"/>
    <property type="match status" value="1"/>
</dbReference>
<dbReference type="PANTHER" id="PTHR10110">
    <property type="entry name" value="SODIUM/HYDROGEN EXCHANGER"/>
    <property type="match status" value="1"/>
</dbReference>
<proteinExistence type="inferred from homology"/>
<name>A9VAL8_MONBE</name>
<evidence type="ECO:0000256" key="8">
    <source>
        <dbReference type="ARBA" id="ARBA00023201"/>
    </source>
</evidence>
<dbReference type="NCBIfam" id="TIGR00840">
    <property type="entry name" value="b_cpa1"/>
    <property type="match status" value="1"/>
</dbReference>
<dbReference type="GO" id="GO:0098719">
    <property type="term" value="P:sodium ion import across plasma membrane"/>
    <property type="evidence" value="ECO:0000318"/>
    <property type="project" value="GO_Central"/>
</dbReference>
<comment type="similarity">
    <text evidence="9">Belongs to the monovalent cation:proton antiporter 1 (CPA1) transporter (TC 2.A.36) family.</text>
</comment>
<evidence type="ECO:0000259" key="12">
    <source>
        <dbReference type="Pfam" id="PF00999"/>
    </source>
</evidence>
<evidence type="ECO:0000256" key="1">
    <source>
        <dbReference type="ARBA" id="ARBA00004141"/>
    </source>
</evidence>
<dbReference type="PRINTS" id="PR01084">
    <property type="entry name" value="NAHEXCHNGR"/>
</dbReference>
<keyword evidence="3 9" id="KW-0812">Transmembrane</keyword>
<dbReference type="eggNOG" id="KOG1966">
    <property type="taxonomic scope" value="Eukaryota"/>
</dbReference>
<evidence type="ECO:0000256" key="7">
    <source>
        <dbReference type="ARBA" id="ARBA00023136"/>
    </source>
</evidence>
<evidence type="ECO:0000256" key="10">
    <source>
        <dbReference type="SAM" id="MobiDB-lite"/>
    </source>
</evidence>
<dbReference type="GO" id="GO:0005886">
    <property type="term" value="C:plasma membrane"/>
    <property type="evidence" value="ECO:0000318"/>
    <property type="project" value="GO_Central"/>
</dbReference>
<dbReference type="EMBL" id="CH991574">
    <property type="protein sequence ID" value="EDQ85396.1"/>
    <property type="molecule type" value="Genomic_DNA"/>
</dbReference>
<evidence type="ECO:0000256" key="3">
    <source>
        <dbReference type="ARBA" id="ARBA00022692"/>
    </source>
</evidence>
<evidence type="ECO:0000256" key="2">
    <source>
        <dbReference type="ARBA" id="ARBA00022448"/>
    </source>
</evidence>
<dbReference type="AlphaFoldDB" id="A9VAL8"/>
<evidence type="ECO:0000256" key="9">
    <source>
        <dbReference type="RuleBase" id="RU003722"/>
    </source>
</evidence>
<feature type="transmembrane region" description="Helical" evidence="11">
    <location>
        <begin position="70"/>
        <end position="88"/>
    </location>
</feature>
<dbReference type="Gene3D" id="6.10.140.1330">
    <property type="match status" value="1"/>
</dbReference>
<dbReference type="PANTHER" id="PTHR10110:SF126">
    <property type="entry name" value="NA(+)_H(+) EXCHANGER PROTEIN 7"/>
    <property type="match status" value="1"/>
</dbReference>
<dbReference type="GO" id="GO:0071805">
    <property type="term" value="P:potassium ion transmembrane transport"/>
    <property type="evidence" value="ECO:0000318"/>
    <property type="project" value="GO_Central"/>
</dbReference>
<gene>
    <name evidence="13" type="ORF">MONBRDRAFT_29272</name>
</gene>
<dbReference type="InParanoid" id="A9VAL8"/>
<comment type="subcellular location">
    <subcellularLocation>
        <location evidence="1">Membrane</location>
        <topology evidence="1">Multi-pass membrane protein</topology>
    </subcellularLocation>
</comment>
<reference evidence="13 14" key="1">
    <citation type="journal article" date="2008" name="Nature">
        <title>The genome of the choanoflagellate Monosiga brevicollis and the origin of metazoans.</title>
        <authorList>
            <consortium name="JGI Sequencing"/>
            <person name="King N."/>
            <person name="Westbrook M.J."/>
            <person name="Young S.L."/>
            <person name="Kuo A."/>
            <person name="Abedin M."/>
            <person name="Chapman J."/>
            <person name="Fairclough S."/>
            <person name="Hellsten U."/>
            <person name="Isogai Y."/>
            <person name="Letunic I."/>
            <person name="Marr M."/>
            <person name="Pincus D."/>
            <person name="Putnam N."/>
            <person name="Rokas A."/>
            <person name="Wright K.J."/>
            <person name="Zuzow R."/>
            <person name="Dirks W."/>
            <person name="Good M."/>
            <person name="Goodstein D."/>
            <person name="Lemons D."/>
            <person name="Li W."/>
            <person name="Lyons J.B."/>
            <person name="Morris A."/>
            <person name="Nichols S."/>
            <person name="Richter D.J."/>
            <person name="Salamov A."/>
            <person name="Bork P."/>
            <person name="Lim W.A."/>
            <person name="Manning G."/>
            <person name="Miller W.T."/>
            <person name="McGinnis W."/>
            <person name="Shapiro H."/>
            <person name="Tjian R."/>
            <person name="Grigoriev I.V."/>
            <person name="Rokhsar D."/>
        </authorList>
    </citation>
    <scope>NUCLEOTIDE SEQUENCE [LARGE SCALE GENOMIC DNA]</scope>
    <source>
        <strain evidence="14">MX1 / ATCC 50154</strain>
    </source>
</reference>
<dbReference type="GO" id="GO:0015385">
    <property type="term" value="F:sodium:proton antiporter activity"/>
    <property type="evidence" value="ECO:0000318"/>
    <property type="project" value="GO_Central"/>
</dbReference>
<dbReference type="Proteomes" id="UP000001357">
    <property type="component" value="Unassembled WGS sequence"/>
</dbReference>
<dbReference type="GO" id="GO:0051453">
    <property type="term" value="P:regulation of intracellular pH"/>
    <property type="evidence" value="ECO:0000318"/>
    <property type="project" value="GO_Central"/>
</dbReference>
<feature type="transmembrane region" description="Helical" evidence="11">
    <location>
        <begin position="128"/>
        <end position="152"/>
    </location>
</feature>
<dbReference type="STRING" id="81824.A9VAL8"/>
<evidence type="ECO:0000256" key="5">
    <source>
        <dbReference type="ARBA" id="ARBA00023053"/>
    </source>
</evidence>
<feature type="transmembrane region" description="Helical" evidence="11">
    <location>
        <begin position="40"/>
        <end position="58"/>
    </location>
</feature>
<keyword evidence="7 11" id="KW-0472">Membrane</keyword>
<dbReference type="GO" id="GO:0015386">
    <property type="term" value="F:potassium:proton antiporter activity"/>
    <property type="evidence" value="ECO:0000318"/>
    <property type="project" value="GO_Central"/>
</dbReference>
<accession>A9VAL8</accession>
<evidence type="ECO:0000313" key="13">
    <source>
        <dbReference type="EMBL" id="EDQ85396.1"/>
    </source>
</evidence>
<feature type="transmembrane region" description="Helical" evidence="11">
    <location>
        <begin position="356"/>
        <end position="378"/>
    </location>
</feature>
<dbReference type="GeneID" id="5895018"/>
<feature type="transmembrane region" description="Helical" evidence="11">
    <location>
        <begin position="100"/>
        <end position="116"/>
    </location>
</feature>
<feature type="transmembrane region" description="Helical" evidence="11">
    <location>
        <begin position="294"/>
        <end position="312"/>
    </location>
</feature>
<feature type="transmembrane region" description="Helical" evidence="11">
    <location>
        <begin position="440"/>
        <end position="464"/>
    </location>
</feature>
<feature type="transmembrane region" description="Helical" evidence="11">
    <location>
        <begin position="235"/>
        <end position="263"/>
    </location>
</feature>
<organism evidence="13 14">
    <name type="scientific">Monosiga brevicollis</name>
    <name type="common">Choanoflagellate</name>
    <dbReference type="NCBI Taxonomy" id="81824"/>
    <lineage>
        <taxon>Eukaryota</taxon>
        <taxon>Choanoflagellata</taxon>
        <taxon>Craspedida</taxon>
        <taxon>Salpingoecidae</taxon>
        <taxon>Monosiga</taxon>
    </lineage>
</organism>
<evidence type="ECO:0000256" key="6">
    <source>
        <dbReference type="ARBA" id="ARBA00023065"/>
    </source>
</evidence>
<keyword evidence="14" id="KW-1185">Reference proteome</keyword>
<keyword evidence="4 11" id="KW-1133">Transmembrane helix</keyword>
<protein>
    <recommendedName>
        <fullName evidence="9">Sodium/hydrogen exchanger</fullName>
    </recommendedName>
</protein>
<feature type="domain" description="Cation/H+ exchanger transmembrane" evidence="12">
    <location>
        <begin position="49"/>
        <end position="466"/>
    </location>
</feature>
<evidence type="ECO:0000256" key="4">
    <source>
        <dbReference type="ARBA" id="ARBA00022989"/>
    </source>
</evidence>
<evidence type="ECO:0000313" key="14">
    <source>
        <dbReference type="Proteomes" id="UP000001357"/>
    </source>
</evidence>
<feature type="region of interest" description="Disordered" evidence="10">
    <location>
        <begin position="614"/>
        <end position="639"/>
    </location>
</feature>
<feature type="transmembrane region" description="Helical" evidence="11">
    <location>
        <begin position="333"/>
        <end position="350"/>
    </location>
</feature>
<keyword evidence="8 9" id="KW-0739">Sodium transport</keyword>
<dbReference type="KEGG" id="mbr:MONBRDRAFT_29272"/>
<dbReference type="InterPro" id="IPR004709">
    <property type="entry name" value="NaH_exchanger"/>
</dbReference>
<feature type="transmembrane region" description="Helical" evidence="11">
    <location>
        <begin position="398"/>
        <end position="417"/>
    </location>
</feature>
<dbReference type="RefSeq" id="XP_001749807.1">
    <property type="nucleotide sequence ID" value="XM_001749755.1"/>
</dbReference>
<keyword evidence="6 9" id="KW-0406">Ion transport</keyword>
<feature type="transmembrane region" description="Helical" evidence="11">
    <location>
        <begin position="270"/>
        <end position="288"/>
    </location>
</feature>
<dbReference type="InterPro" id="IPR018422">
    <property type="entry name" value="Cation/H_exchanger_CPA1"/>
</dbReference>
<sequence length="676" mass="74646">MSLTTCPAGVARAGSASFLDEYQHESEFEPVSSEFNSIRFEYLVTVLLVVIAIARLVFHTFNLQRIVPDSALTIIIGVLVGTFLSSTGTESAEVQFDEEIFFHYLLPWIILSDGYFTDVSMFLKNMRVILILALIGTLINTLAIGYIMYAVADWVGLAGFRAIDGLVFGSLIAAVDPVAALSVFEEVHVNDNLFITVFGESTLNDGIAITLFRIFAALAYRRSDPRVSDETGETFLIGLSQFVLTFFGGIIVGYAFGLIAAFFGMFTRNLGALMPLLVLAMGYLSYLTAESFEISGIIAILVTGMTMQLYMPGNMSRDTATGVHTLLHTASDTAETIVFIVLGIEVILSIETGWNTGFVVIALLACLIIRFLSVYGLVALVNPFRERDLQFSMADRFILSYGGLRGAIAFALATILLDDEQLCVDDDAGQAFAPFRFRDLFVSATIAIVVFTILVQGTTLNPLLQWLHVRRKNEDESEADGKELVRELVDSSAEHIIEFMHHLVGLNTHNAASWYLHRLDIVLDHFFYQENIFRVRHAFEVLEDDIEATTRRLVTNIRAAQKDIAEDDELTDEERVHALRAHVENAVSAAAGGVQSRLNHATNVGAMAGAWKSRAVRGGGTRPQRRGWGRRTDEQHASQRRARMLTNELASEISRGSIQDGALQLWARRTALEAAA</sequence>
<evidence type="ECO:0000256" key="11">
    <source>
        <dbReference type="SAM" id="Phobius"/>
    </source>
</evidence>
<keyword evidence="5" id="KW-0915">Sodium</keyword>
<keyword evidence="2 9" id="KW-0813">Transport</keyword>